<gene>
    <name evidence="2" type="ORF">C3F09_12015</name>
</gene>
<sequence>MRLRISIVIITAALLCGVSDLRAGLNFQLDRTFTIPDLSGSVNQMRFNDIDGDGVPEVLARNADKVVLYSISGDSIIFSADPDSGYEISAIELADVNRDSVADVVYTSRRYVDSLVFPTPLIAVTKCLSGASAFAKVAEDIISGSTSSWGSVATLAATDIDLDGYNEMLVSVDSVYSYMLFGIWWEYWTVGRNVVYRSFPSPKSVRAGYITGFKPERWPDGQTAVVQSNYGEYYSEVGVDKYSVRGSAAIVDSAEASHALPSISESYPCFGGSDYVWTSAVCVGELDGDTTTRELLLRQSSSAECTDTSLSLSSSLLTLYEFDYPSVGELRWSIGLAGKSYLNFIYHPNLPGYFFAFSGDTLV</sequence>
<dbReference type="Pfam" id="PF13517">
    <property type="entry name" value="FG-GAP_3"/>
    <property type="match status" value="1"/>
</dbReference>
<dbReference type="Gene3D" id="2.130.10.130">
    <property type="entry name" value="Integrin alpha, N-terminal"/>
    <property type="match status" value="1"/>
</dbReference>
<evidence type="ECO:0008006" key="4">
    <source>
        <dbReference type="Google" id="ProtNLM"/>
    </source>
</evidence>
<accession>A0A855WUH8</accession>
<dbReference type="InterPro" id="IPR028994">
    <property type="entry name" value="Integrin_alpha_N"/>
</dbReference>
<organism evidence="2 3">
    <name type="scientific">candidate division GN15 bacterium</name>
    <dbReference type="NCBI Taxonomy" id="2072418"/>
    <lineage>
        <taxon>Bacteria</taxon>
        <taxon>candidate division GN15</taxon>
    </lineage>
</organism>
<dbReference type="EMBL" id="PQAP01000209">
    <property type="protein sequence ID" value="PWB68261.1"/>
    <property type="molecule type" value="Genomic_DNA"/>
</dbReference>
<dbReference type="InterPro" id="IPR013517">
    <property type="entry name" value="FG-GAP"/>
</dbReference>
<dbReference type="AlphaFoldDB" id="A0A855WUH8"/>
<evidence type="ECO:0000256" key="1">
    <source>
        <dbReference type="ARBA" id="ARBA00022729"/>
    </source>
</evidence>
<protein>
    <recommendedName>
        <fullName evidence="4">VCBS repeat-containing protein</fullName>
    </recommendedName>
</protein>
<feature type="non-terminal residue" evidence="2">
    <location>
        <position position="363"/>
    </location>
</feature>
<reference evidence="2 3" key="1">
    <citation type="journal article" date="2018" name="ISME J.">
        <title>A methanotrophic archaeon couples anaerobic oxidation of methane to Fe(III) reduction.</title>
        <authorList>
            <person name="Cai C."/>
            <person name="Leu A.O."/>
            <person name="Xie G.J."/>
            <person name="Guo J."/>
            <person name="Feng Y."/>
            <person name="Zhao J.X."/>
            <person name="Tyson G.W."/>
            <person name="Yuan Z."/>
            <person name="Hu S."/>
        </authorList>
    </citation>
    <scope>NUCLEOTIDE SEQUENCE [LARGE SCALE GENOMIC DNA]</scope>
    <source>
        <strain evidence="2">FeB_12</strain>
    </source>
</reference>
<dbReference type="Proteomes" id="UP000250918">
    <property type="component" value="Unassembled WGS sequence"/>
</dbReference>
<dbReference type="SUPFAM" id="SSF69318">
    <property type="entry name" value="Integrin alpha N-terminal domain"/>
    <property type="match status" value="1"/>
</dbReference>
<proteinExistence type="predicted"/>
<keyword evidence="1" id="KW-0732">Signal</keyword>
<evidence type="ECO:0000313" key="3">
    <source>
        <dbReference type="Proteomes" id="UP000250918"/>
    </source>
</evidence>
<name>A0A855WUH8_9BACT</name>
<comment type="caution">
    <text evidence="2">The sequence shown here is derived from an EMBL/GenBank/DDBJ whole genome shotgun (WGS) entry which is preliminary data.</text>
</comment>
<evidence type="ECO:0000313" key="2">
    <source>
        <dbReference type="EMBL" id="PWB68261.1"/>
    </source>
</evidence>